<dbReference type="InterPro" id="IPR000182">
    <property type="entry name" value="GNAT_dom"/>
</dbReference>
<evidence type="ECO:0000313" key="5">
    <source>
        <dbReference type="Proteomes" id="UP000051160"/>
    </source>
</evidence>
<dbReference type="InterPro" id="IPR016181">
    <property type="entry name" value="Acyl_CoA_acyltransferase"/>
</dbReference>
<proteinExistence type="predicted"/>
<dbReference type="AlphaFoldDB" id="A0A0R1LNJ8"/>
<evidence type="ECO:0000256" key="2">
    <source>
        <dbReference type="ARBA" id="ARBA00023315"/>
    </source>
</evidence>
<comment type="caution">
    <text evidence="4">The sequence shown here is derived from an EMBL/GenBank/DDBJ whole genome shotgun (WGS) entry which is preliminary data.</text>
</comment>
<dbReference type="Proteomes" id="UP000051160">
    <property type="component" value="Unassembled WGS sequence"/>
</dbReference>
<protein>
    <submittedName>
        <fullName evidence="4">Gnat family acetyltransferase</fullName>
    </submittedName>
</protein>
<dbReference type="Pfam" id="PF00583">
    <property type="entry name" value="Acetyltransf_1"/>
    <property type="match status" value="1"/>
</dbReference>
<keyword evidence="1 4" id="KW-0808">Transferase</keyword>
<evidence type="ECO:0000259" key="3">
    <source>
        <dbReference type="PROSITE" id="PS51186"/>
    </source>
</evidence>
<reference evidence="4 5" key="1">
    <citation type="journal article" date="2015" name="Genome Announc.">
        <title>Expanding the biotechnology potential of lactobacilli through comparative genomics of 213 strains and associated genera.</title>
        <authorList>
            <person name="Sun Z."/>
            <person name="Harris H.M."/>
            <person name="McCann A."/>
            <person name="Guo C."/>
            <person name="Argimon S."/>
            <person name="Zhang W."/>
            <person name="Yang X."/>
            <person name="Jeffery I.B."/>
            <person name="Cooney J.C."/>
            <person name="Kagawa T.F."/>
            <person name="Liu W."/>
            <person name="Song Y."/>
            <person name="Salvetti E."/>
            <person name="Wrobel A."/>
            <person name="Rasinkangas P."/>
            <person name="Parkhill J."/>
            <person name="Rea M.C."/>
            <person name="O'Sullivan O."/>
            <person name="Ritari J."/>
            <person name="Douillard F.P."/>
            <person name="Paul Ross R."/>
            <person name="Yang R."/>
            <person name="Briner A.E."/>
            <person name="Felis G.E."/>
            <person name="de Vos W.M."/>
            <person name="Barrangou R."/>
            <person name="Klaenhammer T.R."/>
            <person name="Caufield P.W."/>
            <person name="Cui Y."/>
            <person name="Zhang H."/>
            <person name="O'Toole P.W."/>
        </authorList>
    </citation>
    <scope>NUCLEOTIDE SEQUENCE [LARGE SCALE GENOMIC DNA]</scope>
    <source>
        <strain evidence="4 5">DSM 19909</strain>
    </source>
</reference>
<dbReference type="Gene3D" id="3.40.630.30">
    <property type="match status" value="1"/>
</dbReference>
<dbReference type="InterPro" id="IPR050832">
    <property type="entry name" value="Bact_Acetyltransf"/>
</dbReference>
<dbReference type="RefSeq" id="WP_054700254.1">
    <property type="nucleotide sequence ID" value="NZ_AZEE01000029.1"/>
</dbReference>
<dbReference type="PATRIC" id="fig|1423776.4.peg.1514"/>
<dbReference type="EMBL" id="AZEE01000029">
    <property type="protein sequence ID" value="KRK97468.1"/>
    <property type="molecule type" value="Genomic_DNA"/>
</dbReference>
<dbReference type="PANTHER" id="PTHR43877">
    <property type="entry name" value="AMINOALKYLPHOSPHONATE N-ACETYLTRANSFERASE-RELATED-RELATED"/>
    <property type="match status" value="1"/>
</dbReference>
<evidence type="ECO:0000313" key="4">
    <source>
        <dbReference type="EMBL" id="KRK97468.1"/>
    </source>
</evidence>
<dbReference type="GO" id="GO:0016747">
    <property type="term" value="F:acyltransferase activity, transferring groups other than amino-acyl groups"/>
    <property type="evidence" value="ECO:0007669"/>
    <property type="project" value="InterPro"/>
</dbReference>
<sequence length="165" mass="19311">MTIKLIRATPTTDFDAIREVYYQSWQATYADQLPATYLAQLNRQQWHPETRWQTTWLAVTANGEIVGVCSYGAARNSDYTGWGEVYSIYLLPQYQRQRIGERLMKAAMKDLATQYEHYYLAVLETNVDAQHFYEQLGFKRSKHRYQQAIPDGVLTTMTYEKSKSQ</sequence>
<keyword evidence="2" id="KW-0012">Acyltransferase</keyword>
<evidence type="ECO:0000256" key="1">
    <source>
        <dbReference type="ARBA" id="ARBA00022679"/>
    </source>
</evidence>
<organism evidence="4 5">
    <name type="scientific">Secundilactobacillus odoratitofui DSM 19909 = JCM 15043</name>
    <dbReference type="NCBI Taxonomy" id="1423776"/>
    <lineage>
        <taxon>Bacteria</taxon>
        <taxon>Bacillati</taxon>
        <taxon>Bacillota</taxon>
        <taxon>Bacilli</taxon>
        <taxon>Lactobacillales</taxon>
        <taxon>Lactobacillaceae</taxon>
        <taxon>Secundilactobacillus</taxon>
    </lineage>
</organism>
<accession>A0A0R1LNJ8</accession>
<dbReference type="SUPFAM" id="SSF55729">
    <property type="entry name" value="Acyl-CoA N-acyltransferases (Nat)"/>
    <property type="match status" value="1"/>
</dbReference>
<feature type="domain" description="N-acetyltransferase" evidence="3">
    <location>
        <begin position="1"/>
        <end position="160"/>
    </location>
</feature>
<keyword evidence="5" id="KW-1185">Reference proteome</keyword>
<gene>
    <name evidence="4" type="ORF">FD04_GL001496</name>
</gene>
<dbReference type="PROSITE" id="PS51186">
    <property type="entry name" value="GNAT"/>
    <property type="match status" value="1"/>
</dbReference>
<dbReference type="CDD" id="cd04301">
    <property type="entry name" value="NAT_SF"/>
    <property type="match status" value="1"/>
</dbReference>
<dbReference type="PANTHER" id="PTHR43877:SF1">
    <property type="entry name" value="ACETYLTRANSFERASE"/>
    <property type="match status" value="1"/>
</dbReference>
<name>A0A0R1LNJ8_9LACO</name>